<proteinExistence type="inferred from homology"/>
<dbReference type="EC" id="2.5.1.18" evidence="3"/>
<dbReference type="SFLD" id="SFLDS00019">
    <property type="entry name" value="Glutathione_Transferase_(cytos"/>
    <property type="match status" value="1"/>
</dbReference>
<dbReference type="InterPro" id="IPR004046">
    <property type="entry name" value="GST_C"/>
</dbReference>
<accession>A0A9N9WP48</accession>
<dbReference type="AlphaFoldDB" id="A0A9N9WP48"/>
<dbReference type="PANTHER" id="PTHR43969">
    <property type="entry name" value="GLUTATHIONE S TRANSFERASE D10, ISOFORM A-RELATED"/>
    <property type="match status" value="1"/>
</dbReference>
<keyword evidence="4" id="KW-0808">Transferase</keyword>
<feature type="domain" description="GST N-terminal" evidence="7">
    <location>
        <begin position="2"/>
        <end position="83"/>
    </location>
</feature>
<evidence type="ECO:0000313" key="10">
    <source>
        <dbReference type="Proteomes" id="UP001153620"/>
    </source>
</evidence>
<reference evidence="9" key="2">
    <citation type="submission" date="2022-10" db="EMBL/GenBank/DDBJ databases">
        <authorList>
            <consortium name="ENA_rothamsted_submissions"/>
            <consortium name="culmorum"/>
            <person name="King R."/>
        </authorList>
    </citation>
    <scope>NUCLEOTIDE SEQUENCE</scope>
</reference>
<comment type="similarity">
    <text evidence="1">Belongs to the GST superfamily. Theta family.</text>
</comment>
<evidence type="ECO:0000256" key="4">
    <source>
        <dbReference type="ARBA" id="ARBA00022679"/>
    </source>
</evidence>
<dbReference type="Proteomes" id="UP001153620">
    <property type="component" value="Chromosome 1"/>
</dbReference>
<dbReference type="SFLD" id="SFLDG00358">
    <property type="entry name" value="Main_(cytGST)"/>
    <property type="match status" value="1"/>
</dbReference>
<evidence type="ECO:0000256" key="1">
    <source>
        <dbReference type="ARBA" id="ARBA00009899"/>
    </source>
</evidence>
<evidence type="ECO:0000259" key="8">
    <source>
        <dbReference type="PROSITE" id="PS50405"/>
    </source>
</evidence>
<reference evidence="9" key="1">
    <citation type="submission" date="2022-01" db="EMBL/GenBank/DDBJ databases">
        <authorList>
            <person name="King R."/>
        </authorList>
    </citation>
    <scope>NUCLEOTIDE SEQUENCE</scope>
</reference>
<dbReference type="InterPro" id="IPR010987">
    <property type="entry name" value="Glutathione-S-Trfase_C-like"/>
</dbReference>
<dbReference type="InterPro" id="IPR040079">
    <property type="entry name" value="Glutathione_S-Trfase"/>
</dbReference>
<evidence type="ECO:0000259" key="7">
    <source>
        <dbReference type="PROSITE" id="PS50404"/>
    </source>
</evidence>
<dbReference type="Pfam" id="PF02798">
    <property type="entry name" value="GST_N"/>
    <property type="match status" value="1"/>
</dbReference>
<evidence type="ECO:0000256" key="3">
    <source>
        <dbReference type="ARBA" id="ARBA00012452"/>
    </source>
</evidence>
<evidence type="ECO:0000256" key="6">
    <source>
        <dbReference type="ARBA" id="ARBA00047960"/>
    </source>
</evidence>
<gene>
    <name evidence="9" type="ORF">CHIRRI_LOCUS3777</name>
</gene>
<comment type="catalytic activity">
    <reaction evidence="6">
        <text>RX + glutathione = an S-substituted glutathione + a halide anion + H(+)</text>
        <dbReference type="Rhea" id="RHEA:16437"/>
        <dbReference type="ChEBI" id="CHEBI:15378"/>
        <dbReference type="ChEBI" id="CHEBI:16042"/>
        <dbReference type="ChEBI" id="CHEBI:17792"/>
        <dbReference type="ChEBI" id="CHEBI:57925"/>
        <dbReference type="ChEBI" id="CHEBI:90779"/>
        <dbReference type="EC" id="2.5.1.18"/>
    </reaction>
</comment>
<protein>
    <recommendedName>
        <fullName evidence="3">glutathione transferase</fullName>
        <ecNumber evidence="3">2.5.1.18</ecNumber>
    </recommendedName>
    <alternativeName>
        <fullName evidence="5">GST class-theta</fullName>
    </alternativeName>
</protein>
<evidence type="ECO:0000313" key="9">
    <source>
        <dbReference type="EMBL" id="CAG9800839.1"/>
    </source>
</evidence>
<dbReference type="SUPFAM" id="SSF47616">
    <property type="entry name" value="GST C-terminal domain-like"/>
    <property type="match status" value="1"/>
</dbReference>
<dbReference type="GO" id="GO:0006749">
    <property type="term" value="P:glutathione metabolic process"/>
    <property type="evidence" value="ECO:0007669"/>
    <property type="project" value="TreeGrafter"/>
</dbReference>
<keyword evidence="10" id="KW-1185">Reference proteome</keyword>
<dbReference type="Gene3D" id="3.40.30.10">
    <property type="entry name" value="Glutaredoxin"/>
    <property type="match status" value="1"/>
</dbReference>
<dbReference type="OrthoDB" id="2309723at2759"/>
<dbReference type="PANTHER" id="PTHR43969:SF7">
    <property type="entry name" value="GST-CONTAINING FLYWCH ZINC-FINGER PROTEIN"/>
    <property type="match status" value="1"/>
</dbReference>
<dbReference type="Pfam" id="PF14497">
    <property type="entry name" value="GST_C_3"/>
    <property type="match status" value="1"/>
</dbReference>
<dbReference type="GO" id="GO:0004364">
    <property type="term" value="F:glutathione transferase activity"/>
    <property type="evidence" value="ECO:0007669"/>
    <property type="project" value="UniProtKB-EC"/>
</dbReference>
<dbReference type="InterPro" id="IPR036282">
    <property type="entry name" value="Glutathione-S-Trfase_C_sf"/>
</dbReference>
<dbReference type="SUPFAM" id="SSF52833">
    <property type="entry name" value="Thioredoxin-like"/>
    <property type="match status" value="1"/>
</dbReference>
<dbReference type="InterPro" id="IPR036249">
    <property type="entry name" value="Thioredoxin-like_sf"/>
</dbReference>
<dbReference type="PROSITE" id="PS50405">
    <property type="entry name" value="GST_CTER"/>
    <property type="match status" value="1"/>
</dbReference>
<sequence>MSPLKLYYSPISTPSRAVLMAIRNMNVDVEVVTLNLGTGEHKSAEFAKINPRMCVPTIVDDNFVLCESKAILMYLPHKMGMCKGRAFYPKCARQRALVHQRLLFDSVDFYSNISDLVNLSFSDEPILTVKHKAAIVGALNVMETQFLNNGDFFVGNSATIADFAFCSSVAALIAIGFNINDDYPKLSEWYERMGTLKGFNELSAGAQQTGAMVRKGLKNSFDDL</sequence>
<dbReference type="Gene3D" id="1.20.1050.10">
    <property type="match status" value="1"/>
</dbReference>
<dbReference type="InterPro" id="IPR004045">
    <property type="entry name" value="Glutathione_S-Trfase_N"/>
</dbReference>
<organism evidence="9 10">
    <name type="scientific">Chironomus riparius</name>
    <dbReference type="NCBI Taxonomy" id="315576"/>
    <lineage>
        <taxon>Eukaryota</taxon>
        <taxon>Metazoa</taxon>
        <taxon>Ecdysozoa</taxon>
        <taxon>Arthropoda</taxon>
        <taxon>Hexapoda</taxon>
        <taxon>Insecta</taxon>
        <taxon>Pterygota</taxon>
        <taxon>Neoptera</taxon>
        <taxon>Endopterygota</taxon>
        <taxon>Diptera</taxon>
        <taxon>Nematocera</taxon>
        <taxon>Chironomoidea</taxon>
        <taxon>Chironomidae</taxon>
        <taxon>Chironominae</taxon>
        <taxon>Chironomus</taxon>
    </lineage>
</organism>
<feature type="domain" description="GST C-terminal" evidence="8">
    <location>
        <begin position="91"/>
        <end position="211"/>
    </location>
</feature>
<dbReference type="PROSITE" id="PS50404">
    <property type="entry name" value="GST_NTER"/>
    <property type="match status" value="1"/>
</dbReference>
<evidence type="ECO:0000256" key="2">
    <source>
        <dbReference type="ARBA" id="ARBA00011738"/>
    </source>
</evidence>
<name>A0A9N9WP48_9DIPT</name>
<comment type="subunit">
    <text evidence="2">Homodimer.</text>
</comment>
<evidence type="ECO:0000256" key="5">
    <source>
        <dbReference type="ARBA" id="ARBA00041523"/>
    </source>
</evidence>
<dbReference type="FunFam" id="1.20.1050.10:FF:000007">
    <property type="entry name" value="Glutathione S-transferase 1-1"/>
    <property type="match status" value="1"/>
</dbReference>
<dbReference type="EMBL" id="OU895877">
    <property type="protein sequence ID" value="CAG9800839.1"/>
    <property type="molecule type" value="Genomic_DNA"/>
</dbReference>